<dbReference type="Proteomes" id="UP001283341">
    <property type="component" value="Unassembled WGS sequence"/>
</dbReference>
<gene>
    <name evidence="4" type="ORF">B0H66DRAFT_559925</name>
</gene>
<keyword evidence="2" id="KW-1133">Transmembrane helix</keyword>
<protein>
    <recommendedName>
        <fullName evidence="3">Stress-response A/B barrel domain-containing protein</fullName>
    </recommendedName>
</protein>
<dbReference type="InterPro" id="IPR044662">
    <property type="entry name" value="HS1/DABB1-like"/>
</dbReference>
<evidence type="ECO:0000256" key="1">
    <source>
        <dbReference type="ARBA" id="ARBA00011738"/>
    </source>
</evidence>
<evidence type="ECO:0000313" key="5">
    <source>
        <dbReference type="Proteomes" id="UP001283341"/>
    </source>
</evidence>
<feature type="domain" description="Stress-response A/B barrel" evidence="3">
    <location>
        <begin position="42"/>
        <end position="144"/>
    </location>
</feature>
<dbReference type="PANTHER" id="PTHR33178:SF10">
    <property type="entry name" value="STRESS-RESPONSE A_B BARREL DOMAIN-CONTAINING PROTEIN"/>
    <property type="match status" value="1"/>
</dbReference>
<keyword evidence="5" id="KW-1185">Reference proteome</keyword>
<keyword evidence="2" id="KW-0812">Transmembrane</keyword>
<keyword evidence="2" id="KW-0472">Membrane</keyword>
<dbReference type="EMBL" id="JAUEDM010000005">
    <property type="protein sequence ID" value="KAK3315876.1"/>
    <property type="molecule type" value="Genomic_DNA"/>
</dbReference>
<accession>A0AAE0I1K8</accession>
<evidence type="ECO:0000256" key="2">
    <source>
        <dbReference type="SAM" id="Phobius"/>
    </source>
</evidence>
<reference evidence="4" key="2">
    <citation type="submission" date="2023-06" db="EMBL/GenBank/DDBJ databases">
        <authorList>
            <consortium name="Lawrence Berkeley National Laboratory"/>
            <person name="Haridas S."/>
            <person name="Hensen N."/>
            <person name="Bonometti L."/>
            <person name="Westerberg I."/>
            <person name="Brannstrom I.O."/>
            <person name="Guillou S."/>
            <person name="Cros-Aarteil S."/>
            <person name="Calhoun S."/>
            <person name="Kuo A."/>
            <person name="Mondo S."/>
            <person name="Pangilinan J."/>
            <person name="Riley R."/>
            <person name="Labutti K."/>
            <person name="Andreopoulos B."/>
            <person name="Lipzen A."/>
            <person name="Chen C."/>
            <person name="Yanf M."/>
            <person name="Daum C."/>
            <person name="Ng V."/>
            <person name="Clum A."/>
            <person name="Steindorff A."/>
            <person name="Ohm R."/>
            <person name="Martin F."/>
            <person name="Silar P."/>
            <person name="Natvig D."/>
            <person name="Lalanne C."/>
            <person name="Gautier V."/>
            <person name="Ament-Velasquez S.L."/>
            <person name="Kruys A."/>
            <person name="Hutchinson M.I."/>
            <person name="Powell A.J."/>
            <person name="Barry K."/>
            <person name="Miller A.N."/>
            <person name="Grigoriev I.V."/>
            <person name="Debuchy R."/>
            <person name="Gladieux P."/>
            <person name="Thoren M.H."/>
            <person name="Johannesson H."/>
        </authorList>
    </citation>
    <scope>NUCLEOTIDE SEQUENCE</scope>
    <source>
        <strain evidence="4">CBS 118394</strain>
    </source>
</reference>
<reference evidence="4" key="1">
    <citation type="journal article" date="2023" name="Mol. Phylogenet. Evol.">
        <title>Genome-scale phylogeny and comparative genomics of the fungal order Sordariales.</title>
        <authorList>
            <person name="Hensen N."/>
            <person name="Bonometti L."/>
            <person name="Westerberg I."/>
            <person name="Brannstrom I.O."/>
            <person name="Guillou S."/>
            <person name="Cros-Aarteil S."/>
            <person name="Calhoun S."/>
            <person name="Haridas S."/>
            <person name="Kuo A."/>
            <person name="Mondo S."/>
            <person name="Pangilinan J."/>
            <person name="Riley R."/>
            <person name="LaButti K."/>
            <person name="Andreopoulos B."/>
            <person name="Lipzen A."/>
            <person name="Chen C."/>
            <person name="Yan M."/>
            <person name="Daum C."/>
            <person name="Ng V."/>
            <person name="Clum A."/>
            <person name="Steindorff A."/>
            <person name="Ohm R.A."/>
            <person name="Martin F."/>
            <person name="Silar P."/>
            <person name="Natvig D.O."/>
            <person name="Lalanne C."/>
            <person name="Gautier V."/>
            <person name="Ament-Velasquez S.L."/>
            <person name="Kruys A."/>
            <person name="Hutchinson M.I."/>
            <person name="Powell A.J."/>
            <person name="Barry K."/>
            <person name="Miller A.N."/>
            <person name="Grigoriev I.V."/>
            <person name="Debuchy R."/>
            <person name="Gladieux P."/>
            <person name="Hiltunen Thoren M."/>
            <person name="Johannesson H."/>
        </authorList>
    </citation>
    <scope>NUCLEOTIDE SEQUENCE</scope>
    <source>
        <strain evidence="4">CBS 118394</strain>
    </source>
</reference>
<comment type="subunit">
    <text evidence="1">Homodimer.</text>
</comment>
<dbReference type="SUPFAM" id="SSF54909">
    <property type="entry name" value="Dimeric alpha+beta barrel"/>
    <property type="match status" value="1"/>
</dbReference>
<comment type="caution">
    <text evidence="4">The sequence shown here is derived from an EMBL/GenBank/DDBJ whole genome shotgun (WGS) entry which is preliminary data.</text>
</comment>
<sequence length="149" mass="16545">MVRTRHLVAIILTVLFSVSIFFKTRDFIPSFIFITATARMTLTHTVLFQFKADANRDDVKAACTRFLALQQNCLHPTTQTPYIISLKGGKDNSPEGLQNGITHGFVVGFATAEDRDYYVAKDPAHLAFVKSIDGLVEKATVVDFTNGVF</sequence>
<dbReference type="Pfam" id="PF07876">
    <property type="entry name" value="Dabb"/>
    <property type="match status" value="1"/>
</dbReference>
<dbReference type="SMART" id="SM00886">
    <property type="entry name" value="Dabb"/>
    <property type="match status" value="1"/>
</dbReference>
<proteinExistence type="predicted"/>
<name>A0AAE0I1K8_9PEZI</name>
<dbReference type="InterPro" id="IPR011008">
    <property type="entry name" value="Dimeric_a/b-barrel"/>
</dbReference>
<evidence type="ECO:0000259" key="3">
    <source>
        <dbReference type="PROSITE" id="PS51502"/>
    </source>
</evidence>
<organism evidence="4 5">
    <name type="scientific">Apodospora peruviana</name>
    <dbReference type="NCBI Taxonomy" id="516989"/>
    <lineage>
        <taxon>Eukaryota</taxon>
        <taxon>Fungi</taxon>
        <taxon>Dikarya</taxon>
        <taxon>Ascomycota</taxon>
        <taxon>Pezizomycotina</taxon>
        <taxon>Sordariomycetes</taxon>
        <taxon>Sordariomycetidae</taxon>
        <taxon>Sordariales</taxon>
        <taxon>Lasiosphaeriaceae</taxon>
        <taxon>Apodospora</taxon>
    </lineage>
</organism>
<dbReference type="InterPro" id="IPR013097">
    <property type="entry name" value="Dabb"/>
</dbReference>
<dbReference type="PROSITE" id="PS51502">
    <property type="entry name" value="S_R_A_B_BARREL"/>
    <property type="match status" value="1"/>
</dbReference>
<dbReference type="AlphaFoldDB" id="A0AAE0I1K8"/>
<dbReference type="Gene3D" id="3.30.70.100">
    <property type="match status" value="1"/>
</dbReference>
<dbReference type="PANTHER" id="PTHR33178">
    <property type="match status" value="1"/>
</dbReference>
<evidence type="ECO:0000313" key="4">
    <source>
        <dbReference type="EMBL" id="KAK3315876.1"/>
    </source>
</evidence>
<feature type="transmembrane region" description="Helical" evidence="2">
    <location>
        <begin position="7"/>
        <end position="24"/>
    </location>
</feature>